<evidence type="ECO:0008006" key="4">
    <source>
        <dbReference type="Google" id="ProtNLM"/>
    </source>
</evidence>
<dbReference type="EMBL" id="JBEWTB010000002">
    <property type="protein sequence ID" value="MET4758241.1"/>
    <property type="molecule type" value="Genomic_DNA"/>
</dbReference>
<reference evidence="2 3" key="1">
    <citation type="submission" date="2024-06" db="EMBL/GenBank/DDBJ databases">
        <title>Genomic Encyclopedia of Type Strains, Phase V (KMG-V): Genome sequencing to study the core and pangenomes of soil and plant-associated prokaryotes.</title>
        <authorList>
            <person name="Whitman W."/>
        </authorList>
    </citation>
    <scope>NUCLEOTIDE SEQUENCE [LARGE SCALE GENOMIC DNA]</scope>
    <source>
        <strain evidence="2 3">NE40</strain>
    </source>
</reference>
<feature type="compositionally biased region" description="Pro residues" evidence="1">
    <location>
        <begin position="220"/>
        <end position="231"/>
    </location>
</feature>
<dbReference type="Proteomes" id="UP001549366">
    <property type="component" value="Unassembled WGS sequence"/>
</dbReference>
<feature type="compositionally biased region" description="Polar residues" evidence="1">
    <location>
        <begin position="187"/>
        <end position="210"/>
    </location>
</feature>
<evidence type="ECO:0000313" key="3">
    <source>
        <dbReference type="Proteomes" id="UP001549366"/>
    </source>
</evidence>
<dbReference type="RefSeq" id="WP_354008342.1">
    <property type="nucleotide sequence ID" value="NZ_JBEWTA010000001.1"/>
</dbReference>
<gene>
    <name evidence="2" type="ORF">V5J35_003433</name>
</gene>
<feature type="compositionally biased region" description="Basic and acidic residues" evidence="1">
    <location>
        <begin position="16"/>
        <end position="25"/>
    </location>
</feature>
<protein>
    <recommendedName>
        <fullName evidence="4">Death domain-containing protein</fullName>
    </recommendedName>
</protein>
<organism evidence="2 3">
    <name type="scientific">Endozoicomonas lisbonensis</name>
    <dbReference type="NCBI Taxonomy" id="3120522"/>
    <lineage>
        <taxon>Bacteria</taxon>
        <taxon>Pseudomonadati</taxon>
        <taxon>Pseudomonadota</taxon>
        <taxon>Gammaproteobacteria</taxon>
        <taxon>Oceanospirillales</taxon>
        <taxon>Endozoicomonadaceae</taxon>
        <taxon>Endozoicomonas</taxon>
    </lineage>
</organism>
<name>A0ABV2SKF6_9GAMM</name>
<sequence length="977" mass="110317">MSISPAGRSSSNPKPSIKDDKESKTTAEGVFQASGESRSVHPHNDNPQYMSPEADQTANRTLDDWDIKVLEIENRYLDTVADLSDKSKPDISRSRLKQAVATIKNNLSTLFNHYRQWVAHLVVEGRIEKQNADEVMVRNNELSPILDELNELETSIQRQFWKNKQQASMEQLRTLMSKATGVISETKAQLNKSTAPVSPEQTKPAESTTPILPDLAPTDTAPPPNDPPPENPEQLLATLIQNVKQSKAGAFKATLNNSVEELGRLLTVLPQWIQEAQASDEDAEILATYQSVFNNAFDTLQSLAHKAIDKKDIPSNQSMATQLLERCREMLVRVESVKNGEFDAWITSRIRNPTLKAKVSAINNARNPKERQQAQQQLHHFLAENLQYHSRLAPLLKLTIEKSRLQEQQAPELCEDAQKQLASLSARVKTIEEPEFTTKWMHAVEEADQNLVSLEKLEQNLPEHVLPVLTTSPKSAPDFLHLLNPVCRAFLVREPELVSSEASLKMFSSMADVLEGRKEQNISKLSSAIREAASENFSSPDFLSRVLNEAKSFEEIYALSQSLNHWDRPQYKNIQRALSAEMDLEEGIKEDIKKGSEALKYLMSKYPEDIKKHAKETSATRFEELTDALTTSLTTELKKIFASGKQKTKDLETDLNLVLQGIAKVTLTPVEGKKDAVSCKVEITLTPETLNGKDFRAFLNSTTDPQKTIAEAFRKSLTNDRVHFDQLTRGWEVLPLPPELLNDYKTGFLDDFNLYHKAGQLAQENKEAIDFLVQVREQIKADVNQINGALDAVKDQLQTQPARQRKKSDKLQQYLTNLKSLTKGLEERPRREIPVDISQVSNNLLPMVFKKQITPEQAASVLNPIHQLQATAEKELTSADQQKTADIKKVPEELTHLLDKMDSTLRPRLLYKLFARKRVKNFEQARALVSVCEHCPKSARLNAAMIDHWLKTSGIQQTQRRDQQELAGSLKRYANIL</sequence>
<evidence type="ECO:0000256" key="1">
    <source>
        <dbReference type="SAM" id="MobiDB-lite"/>
    </source>
</evidence>
<evidence type="ECO:0000313" key="2">
    <source>
        <dbReference type="EMBL" id="MET4758241.1"/>
    </source>
</evidence>
<proteinExistence type="predicted"/>
<feature type="region of interest" description="Disordered" evidence="1">
    <location>
        <begin position="187"/>
        <end position="233"/>
    </location>
</feature>
<feature type="region of interest" description="Disordered" evidence="1">
    <location>
        <begin position="1"/>
        <end position="57"/>
    </location>
</feature>
<feature type="compositionally biased region" description="Polar residues" evidence="1">
    <location>
        <begin position="1"/>
        <end position="14"/>
    </location>
</feature>
<feature type="compositionally biased region" description="Polar residues" evidence="1">
    <location>
        <begin position="45"/>
        <end position="57"/>
    </location>
</feature>
<comment type="caution">
    <text evidence="2">The sequence shown here is derived from an EMBL/GenBank/DDBJ whole genome shotgun (WGS) entry which is preliminary data.</text>
</comment>
<accession>A0ABV2SKF6</accession>
<keyword evidence="3" id="KW-1185">Reference proteome</keyword>